<evidence type="ECO:0000259" key="4">
    <source>
        <dbReference type="PROSITE" id="PS50296"/>
    </source>
</evidence>
<dbReference type="GO" id="GO:0002188">
    <property type="term" value="P:translation reinitiation"/>
    <property type="evidence" value="ECO:0007669"/>
    <property type="project" value="TreeGrafter"/>
</dbReference>
<gene>
    <name evidence="5" type="ORF">CK503_09380</name>
</gene>
<dbReference type="EMBL" id="NSKE01000006">
    <property type="protein sequence ID" value="PAU93874.1"/>
    <property type="molecule type" value="Genomic_DNA"/>
</dbReference>
<evidence type="ECO:0000256" key="1">
    <source>
        <dbReference type="ARBA" id="ARBA00005422"/>
    </source>
</evidence>
<dbReference type="PANTHER" id="PTHR12789">
    <property type="entry name" value="DENSITY-REGULATED PROTEIN HOMOLOG"/>
    <property type="match status" value="1"/>
</dbReference>
<organism evidence="5 6">
    <name type="scientific">Fodinibius salipaludis</name>
    <dbReference type="NCBI Taxonomy" id="2032627"/>
    <lineage>
        <taxon>Bacteria</taxon>
        <taxon>Pseudomonadati</taxon>
        <taxon>Balneolota</taxon>
        <taxon>Balneolia</taxon>
        <taxon>Balneolales</taxon>
        <taxon>Balneolaceae</taxon>
        <taxon>Fodinibius</taxon>
    </lineage>
</organism>
<accession>A0A2A2GA44</accession>
<dbReference type="GO" id="GO:0006417">
    <property type="term" value="P:regulation of translation"/>
    <property type="evidence" value="ECO:0007669"/>
    <property type="project" value="UniProtKB-KW"/>
</dbReference>
<dbReference type="PIRSF" id="PIRSF037511">
    <property type="entry name" value="Transl_init_SUI1_pro"/>
    <property type="match status" value="1"/>
</dbReference>
<sequence>MAIKIKLDTSGRRGKTVTMISNIQHNPQVIEKLEKQLKQKCGAGGTSYAKTIEIQGDHVDKVRNFLQKEGYDVK</sequence>
<dbReference type="OrthoDB" id="9792915at2"/>
<protein>
    <submittedName>
        <fullName evidence="5">Translation initiation factor</fullName>
    </submittedName>
</protein>
<feature type="domain" description="SUI1" evidence="4">
    <location>
        <begin position="12"/>
        <end position="70"/>
    </location>
</feature>
<keyword evidence="6" id="KW-1185">Reference proteome</keyword>
<dbReference type="AlphaFoldDB" id="A0A2A2GA44"/>
<dbReference type="GO" id="GO:0003743">
    <property type="term" value="F:translation initiation factor activity"/>
    <property type="evidence" value="ECO:0007669"/>
    <property type="project" value="UniProtKB-KW"/>
</dbReference>
<keyword evidence="5" id="KW-0396">Initiation factor</keyword>
<dbReference type="Pfam" id="PF01253">
    <property type="entry name" value="SUI1"/>
    <property type="match status" value="1"/>
</dbReference>
<dbReference type="InterPro" id="IPR005872">
    <property type="entry name" value="SUI1_arc_bac"/>
</dbReference>
<proteinExistence type="inferred from homology"/>
<dbReference type="GO" id="GO:0001731">
    <property type="term" value="P:formation of translation preinitiation complex"/>
    <property type="evidence" value="ECO:0007669"/>
    <property type="project" value="TreeGrafter"/>
</dbReference>
<dbReference type="Proteomes" id="UP000218831">
    <property type="component" value="Unassembled WGS sequence"/>
</dbReference>
<evidence type="ECO:0000256" key="2">
    <source>
        <dbReference type="ARBA" id="ARBA00022845"/>
    </source>
</evidence>
<dbReference type="RefSeq" id="WP_095606550.1">
    <property type="nucleotide sequence ID" value="NZ_NSKE01000006.1"/>
</dbReference>
<dbReference type="PROSITE" id="PS50296">
    <property type="entry name" value="SUI1"/>
    <property type="match status" value="1"/>
</dbReference>
<keyword evidence="3" id="KW-0648">Protein biosynthesis</keyword>
<dbReference type="InterPro" id="IPR001950">
    <property type="entry name" value="SUI1"/>
</dbReference>
<reference evidence="5 6" key="1">
    <citation type="submission" date="2017-08" db="EMBL/GenBank/DDBJ databases">
        <title>Aliifodinibius alkalisoli sp. nov., isolated from saline alkaline soil.</title>
        <authorList>
            <person name="Liu D."/>
            <person name="Zhang G."/>
        </authorList>
    </citation>
    <scope>NUCLEOTIDE SEQUENCE [LARGE SCALE GENOMIC DNA]</scope>
    <source>
        <strain evidence="5 6">WN023</strain>
    </source>
</reference>
<comment type="caution">
    <text evidence="5">The sequence shown here is derived from an EMBL/GenBank/DDBJ whole genome shotgun (WGS) entry which is preliminary data.</text>
</comment>
<dbReference type="SUPFAM" id="SSF55159">
    <property type="entry name" value="eIF1-like"/>
    <property type="match status" value="1"/>
</dbReference>
<evidence type="ECO:0000313" key="6">
    <source>
        <dbReference type="Proteomes" id="UP000218831"/>
    </source>
</evidence>
<evidence type="ECO:0000256" key="3">
    <source>
        <dbReference type="ARBA" id="ARBA00022917"/>
    </source>
</evidence>
<comment type="similarity">
    <text evidence="1">Belongs to the SUI1 family.</text>
</comment>
<dbReference type="PANTHER" id="PTHR12789:SF0">
    <property type="entry name" value="DENSITY-REGULATED PROTEIN"/>
    <property type="match status" value="1"/>
</dbReference>
<dbReference type="CDD" id="cd11567">
    <property type="entry name" value="YciH_like"/>
    <property type="match status" value="1"/>
</dbReference>
<evidence type="ECO:0000313" key="5">
    <source>
        <dbReference type="EMBL" id="PAU93874.1"/>
    </source>
</evidence>
<dbReference type="InterPro" id="IPR036877">
    <property type="entry name" value="SUI1_dom_sf"/>
</dbReference>
<keyword evidence="2" id="KW-0810">Translation regulation</keyword>
<name>A0A2A2GA44_9BACT</name>
<dbReference type="InterPro" id="IPR050318">
    <property type="entry name" value="DENR/SUI1_TIF"/>
</dbReference>
<dbReference type="GO" id="GO:0003729">
    <property type="term" value="F:mRNA binding"/>
    <property type="evidence" value="ECO:0007669"/>
    <property type="project" value="TreeGrafter"/>
</dbReference>
<dbReference type="Gene3D" id="3.30.780.10">
    <property type="entry name" value="SUI1-like domain"/>
    <property type="match status" value="1"/>
</dbReference>